<evidence type="ECO:0000313" key="3">
    <source>
        <dbReference type="Proteomes" id="UP001500394"/>
    </source>
</evidence>
<feature type="transmembrane region" description="Helical" evidence="1">
    <location>
        <begin position="243"/>
        <end position="265"/>
    </location>
</feature>
<sequence>MNNTFDINRFFKLIRRHWLSNGKEYILMVAALLAILLYFYGNFAYKVFYNPDNIDLEVIYREFRGKRVTVFIILGALYMTYIASSSFKMYGMPSSVIQEIMLPASQLEKFLSAWLFSFVLAFVFYLALFFLIDLSFMSYIRTHFTSEYIVYWGDQKIVVDNLAYFSTVIMDESVGLQYWYTIAVVLNAFFLLGGIFFSRLQFIKSIISFAIYLAVFVLLFYFIQRFMFDGKVWLGHTAVENPVLISSILGWLLSISLWIITFVRLKEKEA</sequence>
<evidence type="ECO:0000313" key="2">
    <source>
        <dbReference type="EMBL" id="GAA4513999.1"/>
    </source>
</evidence>
<proteinExistence type="predicted"/>
<gene>
    <name evidence="2" type="ORF">GCM10023173_10180</name>
</gene>
<dbReference type="RefSeq" id="WP_345065635.1">
    <property type="nucleotide sequence ID" value="NZ_BAABGR010000010.1"/>
</dbReference>
<evidence type="ECO:0008006" key="4">
    <source>
        <dbReference type="Google" id="ProtNLM"/>
    </source>
</evidence>
<feature type="transmembrane region" description="Helical" evidence="1">
    <location>
        <begin position="178"/>
        <end position="198"/>
    </location>
</feature>
<feature type="transmembrane region" description="Helical" evidence="1">
    <location>
        <begin position="111"/>
        <end position="132"/>
    </location>
</feature>
<keyword evidence="1" id="KW-1133">Transmembrane helix</keyword>
<reference evidence="3" key="1">
    <citation type="journal article" date="2019" name="Int. J. Syst. Evol. Microbiol.">
        <title>The Global Catalogue of Microorganisms (GCM) 10K type strain sequencing project: providing services to taxonomists for standard genome sequencing and annotation.</title>
        <authorList>
            <consortium name="The Broad Institute Genomics Platform"/>
            <consortium name="The Broad Institute Genome Sequencing Center for Infectious Disease"/>
            <person name="Wu L."/>
            <person name="Ma J."/>
        </authorList>
    </citation>
    <scope>NUCLEOTIDE SEQUENCE [LARGE SCALE GENOMIC DNA]</scope>
    <source>
        <strain evidence="3">JCM 17858</strain>
    </source>
</reference>
<dbReference type="Proteomes" id="UP001500394">
    <property type="component" value="Unassembled WGS sequence"/>
</dbReference>
<organism evidence="2 3">
    <name type="scientific">Sphingobacterium thermophilum</name>
    <dbReference type="NCBI Taxonomy" id="768534"/>
    <lineage>
        <taxon>Bacteria</taxon>
        <taxon>Pseudomonadati</taxon>
        <taxon>Bacteroidota</taxon>
        <taxon>Sphingobacteriia</taxon>
        <taxon>Sphingobacteriales</taxon>
        <taxon>Sphingobacteriaceae</taxon>
        <taxon>Sphingobacterium</taxon>
    </lineage>
</organism>
<comment type="caution">
    <text evidence="2">The sequence shown here is derived from an EMBL/GenBank/DDBJ whole genome shotgun (WGS) entry which is preliminary data.</text>
</comment>
<feature type="transmembrane region" description="Helical" evidence="1">
    <location>
        <begin position="25"/>
        <end position="48"/>
    </location>
</feature>
<evidence type="ECO:0000256" key="1">
    <source>
        <dbReference type="SAM" id="Phobius"/>
    </source>
</evidence>
<dbReference type="EMBL" id="BAABGR010000010">
    <property type="protein sequence ID" value="GAA4513999.1"/>
    <property type="molecule type" value="Genomic_DNA"/>
</dbReference>
<keyword evidence="3" id="KW-1185">Reference proteome</keyword>
<feature type="transmembrane region" description="Helical" evidence="1">
    <location>
        <begin position="68"/>
        <end position="90"/>
    </location>
</feature>
<protein>
    <recommendedName>
        <fullName evidence="4">ABC transporter permease</fullName>
    </recommendedName>
</protein>
<feature type="transmembrane region" description="Helical" evidence="1">
    <location>
        <begin position="205"/>
        <end position="223"/>
    </location>
</feature>
<accession>A0ABP8QZD5</accession>
<name>A0ABP8QZD5_9SPHI</name>
<keyword evidence="1" id="KW-0472">Membrane</keyword>
<keyword evidence="1" id="KW-0812">Transmembrane</keyword>